<dbReference type="InterPro" id="IPR036396">
    <property type="entry name" value="Cyt_P450_sf"/>
</dbReference>
<comment type="caution">
    <text evidence="4">The sequence shown here is derived from an EMBL/GenBank/DDBJ whole genome shotgun (WGS) entry which is preliminary data.</text>
</comment>
<dbReference type="PROSITE" id="PS00086">
    <property type="entry name" value="CYTOCHROME_P450"/>
    <property type="match status" value="1"/>
</dbReference>
<dbReference type="PANTHER" id="PTHR47582">
    <property type="entry name" value="P450, PUTATIVE (EUROFUNG)-RELATED"/>
    <property type="match status" value="1"/>
</dbReference>
<organism evidence="4 5">
    <name type="scientific">Colletotrichum phormii</name>
    <dbReference type="NCBI Taxonomy" id="359342"/>
    <lineage>
        <taxon>Eukaryota</taxon>
        <taxon>Fungi</taxon>
        <taxon>Dikarya</taxon>
        <taxon>Ascomycota</taxon>
        <taxon>Pezizomycotina</taxon>
        <taxon>Sordariomycetes</taxon>
        <taxon>Hypocreomycetidae</taxon>
        <taxon>Glomerellales</taxon>
        <taxon>Glomerellaceae</taxon>
        <taxon>Colletotrichum</taxon>
        <taxon>Colletotrichum acutatum species complex</taxon>
    </lineage>
</organism>
<comment type="similarity">
    <text evidence="3">Belongs to the cytochrome P450 family.</text>
</comment>
<dbReference type="GO" id="GO:0016705">
    <property type="term" value="F:oxidoreductase activity, acting on paired donors, with incorporation or reduction of molecular oxygen"/>
    <property type="evidence" value="ECO:0007669"/>
    <property type="project" value="InterPro"/>
</dbReference>
<keyword evidence="3" id="KW-0503">Monooxygenase</keyword>
<dbReference type="Proteomes" id="UP001243989">
    <property type="component" value="Unassembled WGS sequence"/>
</dbReference>
<gene>
    <name evidence="4" type="ORF">BDP81DRAFT_397706</name>
</gene>
<dbReference type="GeneID" id="85473220"/>
<keyword evidence="3" id="KW-0349">Heme</keyword>
<dbReference type="GO" id="GO:0020037">
    <property type="term" value="F:heme binding"/>
    <property type="evidence" value="ECO:0007669"/>
    <property type="project" value="InterPro"/>
</dbReference>
<dbReference type="EMBL" id="JAHMHQ010000020">
    <property type="protein sequence ID" value="KAK1625421.1"/>
    <property type="molecule type" value="Genomic_DNA"/>
</dbReference>
<proteinExistence type="inferred from homology"/>
<dbReference type="Gene3D" id="1.10.630.10">
    <property type="entry name" value="Cytochrome P450"/>
    <property type="match status" value="1"/>
</dbReference>
<keyword evidence="1 3" id="KW-0479">Metal-binding</keyword>
<dbReference type="GO" id="GO:0004497">
    <property type="term" value="F:monooxygenase activity"/>
    <property type="evidence" value="ECO:0007669"/>
    <property type="project" value="UniProtKB-KW"/>
</dbReference>
<protein>
    <submittedName>
        <fullName evidence="4">Cytochrome P450</fullName>
    </submittedName>
</protein>
<dbReference type="Pfam" id="PF00067">
    <property type="entry name" value="p450"/>
    <property type="match status" value="1"/>
</dbReference>
<evidence type="ECO:0000313" key="4">
    <source>
        <dbReference type="EMBL" id="KAK1625421.1"/>
    </source>
</evidence>
<evidence type="ECO:0000313" key="5">
    <source>
        <dbReference type="Proteomes" id="UP001243989"/>
    </source>
</evidence>
<dbReference type="InterPro" id="IPR053007">
    <property type="entry name" value="CYP450_monoxygenase_sec-met"/>
</dbReference>
<dbReference type="InterPro" id="IPR017972">
    <property type="entry name" value="Cyt_P450_CS"/>
</dbReference>
<dbReference type="GO" id="GO:0005506">
    <property type="term" value="F:iron ion binding"/>
    <property type="evidence" value="ECO:0007669"/>
    <property type="project" value="InterPro"/>
</dbReference>
<keyword evidence="5" id="KW-1185">Reference proteome</keyword>
<dbReference type="RefSeq" id="XP_060441416.1">
    <property type="nucleotide sequence ID" value="XM_060588358.1"/>
</dbReference>
<dbReference type="AlphaFoldDB" id="A0AAI9ZJ34"/>
<dbReference type="PANTHER" id="PTHR47582:SF1">
    <property type="entry name" value="P450, PUTATIVE (EUROFUNG)-RELATED"/>
    <property type="match status" value="1"/>
</dbReference>
<dbReference type="InterPro" id="IPR001128">
    <property type="entry name" value="Cyt_P450"/>
</dbReference>
<reference evidence="4" key="1">
    <citation type="submission" date="2021-06" db="EMBL/GenBank/DDBJ databases">
        <title>Comparative genomics, transcriptomics and evolutionary studies reveal genomic signatures of adaptation to plant cell wall in hemibiotrophic fungi.</title>
        <authorList>
            <consortium name="DOE Joint Genome Institute"/>
            <person name="Baroncelli R."/>
            <person name="Diaz J.F."/>
            <person name="Benocci T."/>
            <person name="Peng M."/>
            <person name="Battaglia E."/>
            <person name="Haridas S."/>
            <person name="Andreopoulos W."/>
            <person name="Labutti K."/>
            <person name="Pangilinan J."/>
            <person name="Floch G.L."/>
            <person name="Makela M.R."/>
            <person name="Henrissat B."/>
            <person name="Grigoriev I.V."/>
            <person name="Crouch J.A."/>
            <person name="De Vries R.P."/>
            <person name="Sukno S.A."/>
            <person name="Thon M.R."/>
        </authorList>
    </citation>
    <scope>NUCLEOTIDE SEQUENCE</scope>
    <source>
        <strain evidence="4">CBS 102054</strain>
    </source>
</reference>
<dbReference type="SUPFAM" id="SSF48264">
    <property type="entry name" value="Cytochrome P450"/>
    <property type="match status" value="1"/>
</dbReference>
<evidence type="ECO:0000256" key="3">
    <source>
        <dbReference type="RuleBase" id="RU000461"/>
    </source>
</evidence>
<name>A0AAI9ZJ34_9PEZI</name>
<evidence type="ECO:0000256" key="2">
    <source>
        <dbReference type="ARBA" id="ARBA00023004"/>
    </source>
</evidence>
<keyword evidence="3" id="KW-0560">Oxidoreductase</keyword>
<accession>A0AAI9ZJ34</accession>
<evidence type="ECO:0000256" key="1">
    <source>
        <dbReference type="ARBA" id="ARBA00022723"/>
    </source>
</evidence>
<sequence>MADTTISDGKMSYVVKKDWQISIPQKILQTDTGIWGDDALEFIGDRFLKIAQEKGEAVVNAAVRGFLGFGGGKHICPGRYFASGELLGSLALLVAGFDVTSSDGDALTVSKATSVPLTGSFGKPVPGSDLRGRMRRRVGWEDVRCEVVA</sequence>
<keyword evidence="2 3" id="KW-0408">Iron</keyword>